<dbReference type="RefSeq" id="WP_349878834.1">
    <property type="nucleotide sequence ID" value="NZ_CP157974.1"/>
</dbReference>
<name>A0AAU7R4V9_9ACTN</name>
<proteinExistence type="predicted"/>
<gene>
    <name evidence="2" type="ORF">ABIH81_02535</name>
</gene>
<dbReference type="AlphaFoldDB" id="A0AAU7R4V9"/>
<feature type="region of interest" description="Disordered" evidence="1">
    <location>
        <begin position="1"/>
        <end position="29"/>
    </location>
</feature>
<accession>A0AAU7R4V9</accession>
<protein>
    <submittedName>
        <fullName evidence="2">Uncharacterized protein</fullName>
    </submittedName>
</protein>
<evidence type="ECO:0000313" key="2">
    <source>
        <dbReference type="EMBL" id="XBT82400.1"/>
    </source>
</evidence>
<dbReference type="EMBL" id="CP157974">
    <property type="protein sequence ID" value="XBT82400.1"/>
    <property type="molecule type" value="Genomic_DNA"/>
</dbReference>
<feature type="compositionally biased region" description="Basic and acidic residues" evidence="1">
    <location>
        <begin position="9"/>
        <end position="29"/>
    </location>
</feature>
<evidence type="ECO:0000256" key="1">
    <source>
        <dbReference type="SAM" id="MobiDB-lite"/>
    </source>
</evidence>
<reference evidence="2" key="1">
    <citation type="submission" date="2024-06" db="EMBL/GenBank/DDBJ databases">
        <title>Micromonospora sp. strain HUAS YX12 genome sequences.</title>
        <authorList>
            <person name="Mo P."/>
        </authorList>
    </citation>
    <scope>NUCLEOTIDE SEQUENCE</scope>
    <source>
        <strain evidence="2">HUAS YX12</strain>
    </source>
</reference>
<feature type="compositionally biased region" description="Basic and acidic residues" evidence="1">
    <location>
        <begin position="138"/>
        <end position="157"/>
    </location>
</feature>
<organism evidence="2">
    <name type="scientific">Micromonospora sp. HUAS YX12</name>
    <dbReference type="NCBI Taxonomy" id="3156396"/>
    <lineage>
        <taxon>Bacteria</taxon>
        <taxon>Bacillati</taxon>
        <taxon>Actinomycetota</taxon>
        <taxon>Actinomycetes</taxon>
        <taxon>Micromonosporales</taxon>
        <taxon>Micromonosporaceae</taxon>
        <taxon>Micromonospora</taxon>
    </lineage>
</organism>
<sequence length="362" mass="40733">MSFDLDTPEADRRAAEEAAEDYDRRRRSAAEVRDVRLADVVERGNHRIRELLGAENWLSLRKRMHGERTRFRDLLQPPAGLEADYDSLDAQRRANVQAYFDSLGGDRAQVRRIVEETRSATQELLPRTEATAGYASWLHDDERPAPPDQGAGRDDPHAWTPFRPPFPGTQRGFDPHNLGGFRISRTRFLDQFTGLTGNELRLDNNDADDFDNGWAVVDTQIGFNFRAPATGAVEIFIEARCGSALHELRVVDEFGVSDSSTSQENFLMMHVLHNNVTAPSFASMSRFKWVTDRTGVIVREFLTPGGLFTARLFSNGPIQRGQTVHIRAGTRTSDGSITNDMEINSKSTMRWSLGTVWARIAP</sequence>
<feature type="region of interest" description="Disordered" evidence="1">
    <location>
        <begin position="137"/>
        <end position="162"/>
    </location>
</feature>